<name>A0A561DGQ3_9BACI</name>
<gene>
    <name evidence="4" type="ORF">FB550_104108</name>
</gene>
<dbReference type="RefSeq" id="WP_144564295.1">
    <property type="nucleotide sequence ID" value="NZ_VIVN01000004.1"/>
</dbReference>
<keyword evidence="5" id="KW-1185">Reference proteome</keyword>
<dbReference type="InterPro" id="IPR012902">
    <property type="entry name" value="N_methyl_site"/>
</dbReference>
<dbReference type="NCBIfam" id="TIGR02532">
    <property type="entry name" value="IV_pilin_GFxxxE"/>
    <property type="match status" value="1"/>
</dbReference>
<proteinExistence type="predicted"/>
<protein>
    <submittedName>
        <fullName evidence="4">Prepilin-type N-terminal cleavage/methylation domain-containing protein</fullName>
    </submittedName>
</protein>
<dbReference type="PROSITE" id="PS00409">
    <property type="entry name" value="PROKAR_NTER_METHYL"/>
    <property type="match status" value="1"/>
</dbReference>
<dbReference type="AlphaFoldDB" id="A0A561DGQ3"/>
<comment type="caution">
    <text evidence="4">The sequence shown here is derived from an EMBL/GenBank/DDBJ whole genome shotgun (WGS) entry which is preliminary data.</text>
</comment>
<evidence type="ECO:0000256" key="1">
    <source>
        <dbReference type="ARBA" id="ARBA00004241"/>
    </source>
</evidence>
<keyword evidence="3" id="KW-1133">Transmembrane helix</keyword>
<comment type="subcellular location">
    <subcellularLocation>
        <location evidence="1">Cell surface</location>
    </subcellularLocation>
</comment>
<organism evidence="4 5">
    <name type="scientific">Neobacillus bataviensis</name>
    <dbReference type="NCBI Taxonomy" id="220685"/>
    <lineage>
        <taxon>Bacteria</taxon>
        <taxon>Bacillati</taxon>
        <taxon>Bacillota</taxon>
        <taxon>Bacilli</taxon>
        <taxon>Bacillales</taxon>
        <taxon>Bacillaceae</taxon>
        <taxon>Neobacillus</taxon>
    </lineage>
</organism>
<evidence type="ECO:0000256" key="3">
    <source>
        <dbReference type="SAM" id="Phobius"/>
    </source>
</evidence>
<keyword evidence="2" id="KW-0178">Competence</keyword>
<dbReference type="EMBL" id="VIVN01000004">
    <property type="protein sequence ID" value="TWE02564.1"/>
    <property type="molecule type" value="Genomic_DNA"/>
</dbReference>
<dbReference type="Proteomes" id="UP000319671">
    <property type="component" value="Unassembled WGS sequence"/>
</dbReference>
<keyword evidence="3" id="KW-0472">Membrane</keyword>
<sequence>MEKNIGFIVSNNEKGVTLIELLAALSLLSIILLLASSVQLLGLKQSSSQSSEIQNQSNVRLAMNIITREIRKASTVTFINIDDTDSSNDLLKINGIDIYKLENKNITKNADPLITNIQTFTLKKIKDDMYTITIANTPSNNLPQTTLSSTIYIRNR</sequence>
<evidence type="ECO:0000313" key="4">
    <source>
        <dbReference type="EMBL" id="TWE02564.1"/>
    </source>
</evidence>
<evidence type="ECO:0000313" key="5">
    <source>
        <dbReference type="Proteomes" id="UP000319671"/>
    </source>
</evidence>
<dbReference type="GO" id="GO:0009986">
    <property type="term" value="C:cell surface"/>
    <property type="evidence" value="ECO:0007669"/>
    <property type="project" value="UniProtKB-SubCell"/>
</dbReference>
<keyword evidence="3" id="KW-0812">Transmembrane</keyword>
<feature type="transmembrane region" description="Helical" evidence="3">
    <location>
        <begin position="21"/>
        <end position="43"/>
    </location>
</feature>
<dbReference type="Pfam" id="PF07963">
    <property type="entry name" value="N_methyl"/>
    <property type="match status" value="1"/>
</dbReference>
<accession>A0A561DGQ3</accession>
<reference evidence="4 5" key="1">
    <citation type="submission" date="2019-06" db="EMBL/GenBank/DDBJ databases">
        <title>Sorghum-associated microbial communities from plants grown in Nebraska, USA.</title>
        <authorList>
            <person name="Schachtman D."/>
        </authorList>
    </citation>
    <scope>NUCLEOTIDE SEQUENCE [LARGE SCALE GENOMIC DNA]</scope>
    <source>
        <strain evidence="4 5">2482</strain>
    </source>
</reference>
<evidence type="ECO:0000256" key="2">
    <source>
        <dbReference type="ARBA" id="ARBA00023287"/>
    </source>
</evidence>
<dbReference type="GO" id="GO:0030420">
    <property type="term" value="P:establishment of competence for transformation"/>
    <property type="evidence" value="ECO:0007669"/>
    <property type="project" value="UniProtKB-KW"/>
</dbReference>